<dbReference type="HOGENOM" id="CLU_2502219_0_0_1"/>
<keyword evidence="2" id="KW-1185">Reference proteome</keyword>
<evidence type="ECO:0000313" key="2">
    <source>
        <dbReference type="Proteomes" id="UP000004995"/>
    </source>
</evidence>
<dbReference type="InParanoid" id="K3ZLI0"/>
<dbReference type="Gramene" id="KQK94073">
    <property type="protein sequence ID" value="KQK94073"/>
    <property type="gene ID" value="SETIT_027439mg"/>
</dbReference>
<reference evidence="2" key="1">
    <citation type="journal article" date="2012" name="Nat. Biotechnol.">
        <title>Reference genome sequence of the model plant Setaria.</title>
        <authorList>
            <person name="Bennetzen J.L."/>
            <person name="Schmutz J."/>
            <person name="Wang H."/>
            <person name="Percifield R."/>
            <person name="Hawkins J."/>
            <person name="Pontaroli A.C."/>
            <person name="Estep M."/>
            <person name="Feng L."/>
            <person name="Vaughn J.N."/>
            <person name="Grimwood J."/>
            <person name="Jenkins J."/>
            <person name="Barry K."/>
            <person name="Lindquist E."/>
            <person name="Hellsten U."/>
            <person name="Deshpande S."/>
            <person name="Wang X."/>
            <person name="Wu X."/>
            <person name="Mitros T."/>
            <person name="Triplett J."/>
            <person name="Yang X."/>
            <person name="Ye C.Y."/>
            <person name="Mauro-Herrera M."/>
            <person name="Wang L."/>
            <person name="Li P."/>
            <person name="Sharma M."/>
            <person name="Sharma R."/>
            <person name="Ronald P.C."/>
            <person name="Panaud O."/>
            <person name="Kellogg E.A."/>
            <person name="Brutnell T.P."/>
            <person name="Doust A.N."/>
            <person name="Tuskan G.A."/>
            <person name="Rokhsar D."/>
            <person name="Devos K.M."/>
        </authorList>
    </citation>
    <scope>NUCLEOTIDE SEQUENCE [LARGE SCALE GENOMIC DNA]</scope>
    <source>
        <strain evidence="2">cv. Yugu1</strain>
    </source>
</reference>
<dbReference type="AlphaFoldDB" id="K3ZLI0"/>
<organism evidence="1 2">
    <name type="scientific">Setaria italica</name>
    <name type="common">Foxtail millet</name>
    <name type="synonym">Panicum italicum</name>
    <dbReference type="NCBI Taxonomy" id="4555"/>
    <lineage>
        <taxon>Eukaryota</taxon>
        <taxon>Viridiplantae</taxon>
        <taxon>Streptophyta</taxon>
        <taxon>Embryophyta</taxon>
        <taxon>Tracheophyta</taxon>
        <taxon>Spermatophyta</taxon>
        <taxon>Magnoliopsida</taxon>
        <taxon>Liliopsida</taxon>
        <taxon>Poales</taxon>
        <taxon>Poaceae</taxon>
        <taxon>PACMAD clade</taxon>
        <taxon>Panicoideae</taxon>
        <taxon>Panicodae</taxon>
        <taxon>Paniceae</taxon>
        <taxon>Cenchrinae</taxon>
        <taxon>Setaria</taxon>
    </lineage>
</organism>
<dbReference type="EnsemblPlants" id="KQK94073">
    <property type="protein sequence ID" value="KQK94073"/>
    <property type="gene ID" value="SETIT_027439mg"/>
</dbReference>
<reference evidence="1" key="2">
    <citation type="submission" date="2018-08" db="UniProtKB">
        <authorList>
            <consortium name="EnsemblPlants"/>
        </authorList>
    </citation>
    <scope>IDENTIFICATION</scope>
    <source>
        <strain evidence="1">Yugu1</strain>
    </source>
</reference>
<evidence type="ECO:0000313" key="1">
    <source>
        <dbReference type="EnsemblPlants" id="KQK94073"/>
    </source>
</evidence>
<sequence>MTLTKTIERAIHPRWLPWWSIKHHTAVSLPSTLALARAWFLLPCTTCQFHACDVWNESIPSSSSCRGACQLPCFAGNFHSALAPQA</sequence>
<accession>K3ZLI0</accession>
<name>K3ZLI0_SETIT</name>
<dbReference type="Proteomes" id="UP000004995">
    <property type="component" value="Unassembled WGS sequence"/>
</dbReference>
<proteinExistence type="predicted"/>
<protein>
    <submittedName>
        <fullName evidence="1">Uncharacterized protein</fullName>
    </submittedName>
</protein>
<dbReference type="EMBL" id="AGNK02004751">
    <property type="status" value="NOT_ANNOTATED_CDS"/>
    <property type="molecule type" value="Genomic_DNA"/>
</dbReference>